<dbReference type="EMBL" id="VDCQ01000046">
    <property type="protein sequence ID" value="TNJ63258.1"/>
    <property type="molecule type" value="Genomic_DNA"/>
</dbReference>
<gene>
    <name evidence="3" type="ORF">FE784_26725</name>
</gene>
<keyword evidence="2" id="KW-0732">Signal</keyword>
<comment type="caution">
    <text evidence="3">The sequence shown here is derived from an EMBL/GenBank/DDBJ whole genome shotgun (WGS) entry which is preliminary data.</text>
</comment>
<feature type="signal peptide" evidence="2">
    <location>
        <begin position="1"/>
        <end position="25"/>
    </location>
</feature>
<organism evidence="3 4">
    <name type="scientific">Paenibacillus hemerocallicola</name>
    <dbReference type="NCBI Taxonomy" id="1172614"/>
    <lineage>
        <taxon>Bacteria</taxon>
        <taxon>Bacillati</taxon>
        <taxon>Bacillota</taxon>
        <taxon>Bacilli</taxon>
        <taxon>Bacillales</taxon>
        <taxon>Paenibacillaceae</taxon>
        <taxon>Paenibacillus</taxon>
    </lineage>
</organism>
<dbReference type="RefSeq" id="WP_139605312.1">
    <property type="nucleotide sequence ID" value="NZ_VDCQ01000046.1"/>
</dbReference>
<protein>
    <recommendedName>
        <fullName evidence="5">Lipoprotein</fullName>
    </recommendedName>
</protein>
<reference evidence="3 4" key="1">
    <citation type="submission" date="2019-05" db="EMBL/GenBank/DDBJ databases">
        <title>We sequenced the genome of Paenibacillus hemerocallicola KCTC 33185 for further insight into its adaptation and study the phylogeny of Paenibacillus.</title>
        <authorList>
            <person name="Narsing Rao M.P."/>
        </authorList>
    </citation>
    <scope>NUCLEOTIDE SEQUENCE [LARGE SCALE GENOMIC DNA]</scope>
    <source>
        <strain evidence="3 4">KCTC 33185</strain>
    </source>
</reference>
<evidence type="ECO:0000313" key="4">
    <source>
        <dbReference type="Proteomes" id="UP000307943"/>
    </source>
</evidence>
<feature type="region of interest" description="Disordered" evidence="1">
    <location>
        <begin position="26"/>
        <end position="82"/>
    </location>
</feature>
<dbReference type="AlphaFoldDB" id="A0A5C4T2C3"/>
<evidence type="ECO:0000313" key="3">
    <source>
        <dbReference type="EMBL" id="TNJ63258.1"/>
    </source>
</evidence>
<accession>A0A5C4T2C3</accession>
<proteinExistence type="predicted"/>
<evidence type="ECO:0000256" key="2">
    <source>
        <dbReference type="SAM" id="SignalP"/>
    </source>
</evidence>
<evidence type="ECO:0008006" key="5">
    <source>
        <dbReference type="Google" id="ProtNLM"/>
    </source>
</evidence>
<dbReference type="OrthoDB" id="1267107at2"/>
<dbReference type="Proteomes" id="UP000307943">
    <property type="component" value="Unassembled WGS sequence"/>
</dbReference>
<name>A0A5C4T2C3_9BACL</name>
<evidence type="ECO:0000256" key="1">
    <source>
        <dbReference type="SAM" id="MobiDB-lite"/>
    </source>
</evidence>
<keyword evidence="4" id="KW-1185">Reference proteome</keyword>
<dbReference type="PROSITE" id="PS51257">
    <property type="entry name" value="PROKAR_LIPOPROTEIN"/>
    <property type="match status" value="1"/>
</dbReference>
<sequence>MKRFGSSTLFGIGAAVLLVVMAGCADSPAKQPQDQTDGRAPTEQTPTKPDGNGNGSQGQSNGGQPDKQPEKPAAPAVEEQGKAAVQALKDKDMNKLAQMAHPDKGIRISPYGYVDTDKDLTFKPAAVGKLLTDDNVYEWGSYDGSGEPIKLKFADYYAKFVYDADFAKAPQTAVNKTTGKGNMANNMGEVYPPERYDFVEYHFSGFDKKFEGLDWKSLRLVFEKDGGRLLLVGIVHDQWTI</sequence>
<feature type="chain" id="PRO_5023071274" description="Lipoprotein" evidence="2">
    <location>
        <begin position="26"/>
        <end position="241"/>
    </location>
</feature>